<organism evidence="2">
    <name type="scientific">Arundo donax</name>
    <name type="common">Giant reed</name>
    <name type="synonym">Donax arundinaceus</name>
    <dbReference type="NCBI Taxonomy" id="35708"/>
    <lineage>
        <taxon>Eukaryota</taxon>
        <taxon>Viridiplantae</taxon>
        <taxon>Streptophyta</taxon>
        <taxon>Embryophyta</taxon>
        <taxon>Tracheophyta</taxon>
        <taxon>Spermatophyta</taxon>
        <taxon>Magnoliopsida</taxon>
        <taxon>Liliopsida</taxon>
        <taxon>Poales</taxon>
        <taxon>Poaceae</taxon>
        <taxon>PACMAD clade</taxon>
        <taxon>Arundinoideae</taxon>
        <taxon>Arundineae</taxon>
        <taxon>Arundo</taxon>
    </lineage>
</organism>
<reference evidence="2" key="2">
    <citation type="journal article" date="2015" name="Data Brief">
        <title>Shoot transcriptome of the giant reed, Arundo donax.</title>
        <authorList>
            <person name="Barrero R.A."/>
            <person name="Guerrero F.D."/>
            <person name="Moolhuijzen P."/>
            <person name="Goolsby J.A."/>
            <person name="Tidwell J."/>
            <person name="Bellgard S.E."/>
            <person name="Bellgard M.I."/>
        </authorList>
    </citation>
    <scope>NUCLEOTIDE SEQUENCE</scope>
    <source>
        <tissue evidence="2">Shoot tissue taken approximately 20 cm above the soil surface</tissue>
    </source>
</reference>
<reference evidence="2" key="1">
    <citation type="submission" date="2014-09" db="EMBL/GenBank/DDBJ databases">
        <authorList>
            <person name="Magalhaes I.L.F."/>
            <person name="Oliveira U."/>
            <person name="Santos F.R."/>
            <person name="Vidigal T.H.D.A."/>
            <person name="Brescovit A.D."/>
            <person name="Santos A.J."/>
        </authorList>
    </citation>
    <scope>NUCLEOTIDE SEQUENCE</scope>
    <source>
        <tissue evidence="2">Shoot tissue taken approximately 20 cm above the soil surface</tissue>
    </source>
</reference>
<evidence type="ECO:0000256" key="1">
    <source>
        <dbReference type="SAM" id="MobiDB-lite"/>
    </source>
</evidence>
<dbReference type="AlphaFoldDB" id="A0A0A9E564"/>
<dbReference type="EMBL" id="GBRH01203752">
    <property type="protein sequence ID" value="JAD94143.1"/>
    <property type="molecule type" value="Transcribed_RNA"/>
</dbReference>
<protein>
    <submittedName>
        <fullName evidence="2">Uncharacterized protein</fullName>
    </submittedName>
</protein>
<accession>A0A0A9E564</accession>
<proteinExistence type="predicted"/>
<feature type="compositionally biased region" description="Polar residues" evidence="1">
    <location>
        <begin position="76"/>
        <end position="90"/>
    </location>
</feature>
<evidence type="ECO:0000313" key="2">
    <source>
        <dbReference type="EMBL" id="JAD94143.1"/>
    </source>
</evidence>
<feature type="region of interest" description="Disordered" evidence="1">
    <location>
        <begin position="56"/>
        <end position="98"/>
    </location>
</feature>
<sequence>MNVFRPSNQSWFPGIIKHSGPGYCLSSETPRGSSGFSSAICSGLYQAGGWRAYSKGQKKRRSYENEDGFGYARSPPMSSSFPRGNVSLESSDFMIKEG</sequence>
<name>A0A0A9E564_ARUDO</name>